<feature type="transmembrane region" description="Helical" evidence="1">
    <location>
        <begin position="140"/>
        <end position="162"/>
    </location>
</feature>
<keyword evidence="1" id="KW-0812">Transmembrane</keyword>
<name>A0A4P6JN43_KTERU</name>
<reference evidence="3 4" key="1">
    <citation type="submission" date="2019-01" db="EMBL/GenBank/DDBJ databases">
        <title>Ktedonosporobacter rubrisoli SCAWS-G2.</title>
        <authorList>
            <person name="Huang Y."/>
            <person name="Yan B."/>
        </authorList>
    </citation>
    <scope>NUCLEOTIDE SEQUENCE [LARGE SCALE GENOMIC DNA]</scope>
    <source>
        <strain evidence="3 4">SCAWS-G2</strain>
    </source>
</reference>
<organism evidence="3 4">
    <name type="scientific">Ktedonosporobacter rubrisoli</name>
    <dbReference type="NCBI Taxonomy" id="2509675"/>
    <lineage>
        <taxon>Bacteria</taxon>
        <taxon>Bacillati</taxon>
        <taxon>Chloroflexota</taxon>
        <taxon>Ktedonobacteria</taxon>
        <taxon>Ktedonobacterales</taxon>
        <taxon>Ktedonosporobacteraceae</taxon>
        <taxon>Ktedonosporobacter</taxon>
    </lineage>
</organism>
<keyword evidence="3" id="KW-0378">Hydrolase</keyword>
<dbReference type="InterPro" id="IPR003675">
    <property type="entry name" value="Rce1/LyrA-like_dom"/>
</dbReference>
<dbReference type="Proteomes" id="UP000290365">
    <property type="component" value="Chromosome"/>
</dbReference>
<feature type="domain" description="CAAX prenyl protease 2/Lysostaphin resistance protein A-like" evidence="2">
    <location>
        <begin position="154"/>
        <end position="242"/>
    </location>
</feature>
<dbReference type="GO" id="GO:0008237">
    <property type="term" value="F:metallopeptidase activity"/>
    <property type="evidence" value="ECO:0007669"/>
    <property type="project" value="UniProtKB-KW"/>
</dbReference>
<proteinExistence type="predicted"/>
<feature type="transmembrane region" description="Helical" evidence="1">
    <location>
        <begin position="102"/>
        <end position="120"/>
    </location>
</feature>
<dbReference type="OrthoDB" id="9779573at2"/>
<dbReference type="GO" id="GO:0080120">
    <property type="term" value="P:CAAX-box protein maturation"/>
    <property type="evidence" value="ECO:0007669"/>
    <property type="project" value="UniProtKB-ARBA"/>
</dbReference>
<keyword evidence="1" id="KW-1133">Transmembrane helix</keyword>
<keyword evidence="3" id="KW-0645">Protease</keyword>
<protein>
    <submittedName>
        <fullName evidence="3">CPBP family intramembrane metalloprotease</fullName>
    </submittedName>
</protein>
<dbReference type="AlphaFoldDB" id="A0A4P6JN43"/>
<keyword evidence="4" id="KW-1185">Reference proteome</keyword>
<accession>A0A4P6JN43</accession>
<evidence type="ECO:0000313" key="4">
    <source>
        <dbReference type="Proteomes" id="UP000290365"/>
    </source>
</evidence>
<sequence>MENKVQPAVATRVLSLLSNQKFKAVVALAFGTFLFILPTPRSAVAPIDTALHAIGLLSASASNFERFFAAALVVRWLQAVLLLLFVLVVLREPLSFLGIRSLRWRDVALAVGLGVLGLALNTGLNLLLTAFGVPADTSSITGQIITSLSLAGHLHLIANAAIYEELFFRGLLMECLIRIFNRPWLAAIVSYALFVGGHYLSGSASLARTLTVVGVGTLVLVGLYVLRRNVTLCMITHAIMDSIVVSP</sequence>
<evidence type="ECO:0000259" key="2">
    <source>
        <dbReference type="Pfam" id="PF02517"/>
    </source>
</evidence>
<feature type="transmembrane region" description="Helical" evidence="1">
    <location>
        <begin position="67"/>
        <end position="90"/>
    </location>
</feature>
<dbReference type="EMBL" id="CP035758">
    <property type="protein sequence ID" value="QBD76462.1"/>
    <property type="molecule type" value="Genomic_DNA"/>
</dbReference>
<dbReference type="GO" id="GO:0004175">
    <property type="term" value="F:endopeptidase activity"/>
    <property type="evidence" value="ECO:0007669"/>
    <property type="project" value="UniProtKB-ARBA"/>
</dbReference>
<dbReference type="KEGG" id="kbs:EPA93_10745"/>
<evidence type="ECO:0000256" key="1">
    <source>
        <dbReference type="SAM" id="Phobius"/>
    </source>
</evidence>
<feature type="transmembrane region" description="Helical" evidence="1">
    <location>
        <begin position="206"/>
        <end position="226"/>
    </location>
</feature>
<evidence type="ECO:0000313" key="3">
    <source>
        <dbReference type="EMBL" id="QBD76462.1"/>
    </source>
</evidence>
<dbReference type="Pfam" id="PF02517">
    <property type="entry name" value="Rce1-like"/>
    <property type="match status" value="1"/>
</dbReference>
<gene>
    <name evidence="3" type="ORF">EPA93_10745</name>
</gene>
<dbReference type="GO" id="GO:0006508">
    <property type="term" value="P:proteolysis"/>
    <property type="evidence" value="ECO:0007669"/>
    <property type="project" value="UniProtKB-KW"/>
</dbReference>
<keyword evidence="3" id="KW-0482">Metalloprotease</keyword>
<dbReference type="RefSeq" id="WP_129887270.1">
    <property type="nucleotide sequence ID" value="NZ_CP035758.1"/>
</dbReference>
<feature type="transmembrane region" description="Helical" evidence="1">
    <location>
        <begin position="183"/>
        <end position="200"/>
    </location>
</feature>
<keyword evidence="1" id="KW-0472">Membrane</keyword>